<dbReference type="EMBL" id="OBDY01000030">
    <property type="protein sequence ID" value="SNY66803.1"/>
    <property type="molecule type" value="Genomic_DNA"/>
</dbReference>
<name>A0A285K3F6_9ACTN</name>
<dbReference type="Gene3D" id="3.40.605.10">
    <property type="entry name" value="Aldehyde Dehydrogenase, Chain A, domain 1"/>
    <property type="match status" value="1"/>
</dbReference>
<feature type="domain" description="Aldehyde dehydrogenase" evidence="4">
    <location>
        <begin position="5"/>
        <end position="442"/>
    </location>
</feature>
<dbReference type="InterPro" id="IPR016162">
    <property type="entry name" value="Ald_DH_N"/>
</dbReference>
<keyword evidence="6" id="KW-1185">Reference proteome</keyword>
<dbReference type="Proteomes" id="UP000219612">
    <property type="component" value="Unassembled WGS sequence"/>
</dbReference>
<dbReference type="InterPro" id="IPR029510">
    <property type="entry name" value="Ald_DH_CS_GLU"/>
</dbReference>
<dbReference type="GO" id="GO:0004777">
    <property type="term" value="F:succinate-semialdehyde dehydrogenase (NAD+) activity"/>
    <property type="evidence" value="ECO:0007669"/>
    <property type="project" value="TreeGrafter"/>
</dbReference>
<dbReference type="InterPro" id="IPR016160">
    <property type="entry name" value="Ald_DH_CS_CYS"/>
</dbReference>
<evidence type="ECO:0000256" key="2">
    <source>
        <dbReference type="PROSITE-ProRule" id="PRU10007"/>
    </source>
</evidence>
<dbReference type="Pfam" id="PF00171">
    <property type="entry name" value="Aldedh"/>
    <property type="match status" value="1"/>
</dbReference>
<dbReference type="Gene3D" id="3.40.309.10">
    <property type="entry name" value="Aldehyde Dehydrogenase, Chain A, domain 2"/>
    <property type="match status" value="1"/>
</dbReference>
<dbReference type="PROSITE" id="PS00687">
    <property type="entry name" value="ALDEHYDE_DEHYDR_GLU"/>
    <property type="match status" value="1"/>
</dbReference>
<dbReference type="PANTHER" id="PTHR43353">
    <property type="entry name" value="SUCCINATE-SEMIALDEHYDE DEHYDROGENASE, MITOCHONDRIAL"/>
    <property type="match status" value="1"/>
</dbReference>
<evidence type="ECO:0000313" key="6">
    <source>
        <dbReference type="Proteomes" id="UP000219612"/>
    </source>
</evidence>
<comment type="similarity">
    <text evidence="3">Belongs to the aldehyde dehydrogenase family.</text>
</comment>
<feature type="active site" evidence="2">
    <location>
        <position position="222"/>
    </location>
</feature>
<dbReference type="AlphaFoldDB" id="A0A285K3F6"/>
<dbReference type="PANTHER" id="PTHR43353:SF5">
    <property type="entry name" value="SUCCINATE-SEMIALDEHYDE DEHYDROGENASE, MITOCHONDRIAL"/>
    <property type="match status" value="1"/>
</dbReference>
<evidence type="ECO:0000256" key="1">
    <source>
        <dbReference type="ARBA" id="ARBA00023002"/>
    </source>
</evidence>
<accession>A0A285K3F6</accession>
<dbReference type="InterPro" id="IPR016163">
    <property type="entry name" value="Ald_DH_C"/>
</dbReference>
<reference evidence="5 6" key="1">
    <citation type="submission" date="2017-09" db="EMBL/GenBank/DDBJ databases">
        <authorList>
            <person name="Ehlers B."/>
            <person name="Leendertz F.H."/>
        </authorList>
    </citation>
    <scope>NUCLEOTIDE SEQUENCE [LARGE SCALE GENOMIC DNA]</scope>
    <source>
        <strain evidence="5 6">CGMCC 4.6857</strain>
    </source>
</reference>
<evidence type="ECO:0000259" key="4">
    <source>
        <dbReference type="Pfam" id="PF00171"/>
    </source>
</evidence>
<protein>
    <submittedName>
        <fullName evidence="5">Acyl-CoA reductase</fullName>
    </submittedName>
</protein>
<evidence type="ECO:0000256" key="3">
    <source>
        <dbReference type="RuleBase" id="RU003345"/>
    </source>
</evidence>
<dbReference type="InterPro" id="IPR016161">
    <property type="entry name" value="Ald_DH/histidinol_DH"/>
</dbReference>
<dbReference type="InterPro" id="IPR015590">
    <property type="entry name" value="Aldehyde_DH_dom"/>
</dbReference>
<dbReference type="OrthoDB" id="3495787at2"/>
<sequence length="468" mass="48233">MIYRENPARTSEIVGHVIVTPPSTVDAVVRQAHTSYLRWSAVPLFERLLALSDGAASVEASIDDLAVLLARETGKPLADCRGEIGFAVRFLRWVVAAAPSAYADDATDDEAGRLVRVRKPYGVVAAITPWNAPIILAMLKIGPALAAGNAVVVKPSPLAPLTISRVAALIGGPLTVVHGGAETGAALVGHPLVRKVAFTGGAAGGRAVAALAGDRLTPSVLELGGNDPAVLLDDAPFDDAAMERLVMATFATSGQVCMAAKRLYVPSSRLDSFVEAYVSAASRVLITGDPLAPGVTMGPVISAGARASSDRLRAGDVRDLGRFEADPAAGYFVRPALVVSPSPDSALVTSEQFGPVVPVLGYSSEDAVLAAANNGDLGLGASVWSADEDRAFAFARRFEAGFAFVNTHNRTGMSLRAPFGGVKRSGWGREYGAEGLAEYAQTCVIHAPAAYRPGAPAPAGGATAYPAG</sequence>
<dbReference type="RefSeq" id="WP_097327612.1">
    <property type="nucleotide sequence ID" value="NZ_OBDY01000030.1"/>
</dbReference>
<proteinExistence type="inferred from homology"/>
<evidence type="ECO:0000313" key="5">
    <source>
        <dbReference type="EMBL" id="SNY66803.1"/>
    </source>
</evidence>
<organism evidence="5 6">
    <name type="scientific">Paractinoplanes atraurantiacus</name>
    <dbReference type="NCBI Taxonomy" id="1036182"/>
    <lineage>
        <taxon>Bacteria</taxon>
        <taxon>Bacillati</taxon>
        <taxon>Actinomycetota</taxon>
        <taxon>Actinomycetes</taxon>
        <taxon>Micromonosporales</taxon>
        <taxon>Micromonosporaceae</taxon>
        <taxon>Paractinoplanes</taxon>
    </lineage>
</organism>
<dbReference type="SUPFAM" id="SSF53720">
    <property type="entry name" value="ALDH-like"/>
    <property type="match status" value="1"/>
</dbReference>
<dbReference type="GO" id="GO:0009450">
    <property type="term" value="P:gamma-aminobutyric acid catabolic process"/>
    <property type="evidence" value="ECO:0007669"/>
    <property type="project" value="TreeGrafter"/>
</dbReference>
<dbReference type="PROSITE" id="PS00070">
    <property type="entry name" value="ALDEHYDE_DEHYDR_CYS"/>
    <property type="match status" value="1"/>
</dbReference>
<dbReference type="InterPro" id="IPR050740">
    <property type="entry name" value="Aldehyde_DH_Superfamily"/>
</dbReference>
<keyword evidence="1 3" id="KW-0560">Oxidoreductase</keyword>
<gene>
    <name evidence="5" type="ORF">SAMN05421748_130126</name>
</gene>